<comment type="caution">
    <text evidence="1">The sequence shown here is derived from an EMBL/GenBank/DDBJ whole genome shotgun (WGS) entry which is preliminary data.</text>
</comment>
<keyword evidence="2" id="KW-1185">Reference proteome</keyword>
<sequence>MLLMQSNAEIDKKYKTIFNLILPKSGNTLYMILDKPNLPKTQVVYLDGRRIEISIYSFGVELLFSPIYK</sequence>
<name>A0ACB5RIJ5_9CLOT</name>
<evidence type="ECO:0000313" key="1">
    <source>
        <dbReference type="EMBL" id="GKX68915.1"/>
    </source>
</evidence>
<reference evidence="1" key="1">
    <citation type="journal article" date="2025" name="Int. J. Syst. Evol. Microbiol.">
        <title>Inconstantimicrobium mannanitabidum sp. nov., a novel member of the family Clostridiaceae isolated from anoxic soil under the treatment of reductive soil disinfestation.</title>
        <authorList>
            <person name="Ueki A."/>
            <person name="Tonouchi A."/>
            <person name="Honma S."/>
            <person name="Kaku N."/>
            <person name="Ueki K."/>
        </authorList>
    </citation>
    <scope>NUCLEOTIDE SEQUENCE</scope>
    <source>
        <strain evidence="1">TW13</strain>
    </source>
</reference>
<dbReference type="Proteomes" id="UP001058074">
    <property type="component" value="Unassembled WGS sequence"/>
</dbReference>
<gene>
    <name evidence="1" type="ORF">rsdtw13_41730</name>
</gene>
<dbReference type="EMBL" id="BROD01000001">
    <property type="protein sequence ID" value="GKX68915.1"/>
    <property type="molecule type" value="Genomic_DNA"/>
</dbReference>
<evidence type="ECO:0000313" key="2">
    <source>
        <dbReference type="Proteomes" id="UP001058074"/>
    </source>
</evidence>
<proteinExistence type="predicted"/>
<protein>
    <submittedName>
        <fullName evidence="1">Uncharacterized protein</fullName>
    </submittedName>
</protein>
<accession>A0ACB5RIJ5</accession>
<organism evidence="1 2">
    <name type="scientific">Inconstantimicrobium mannanitabidum</name>
    <dbReference type="NCBI Taxonomy" id="1604901"/>
    <lineage>
        <taxon>Bacteria</taxon>
        <taxon>Bacillati</taxon>
        <taxon>Bacillota</taxon>
        <taxon>Clostridia</taxon>
        <taxon>Eubacteriales</taxon>
        <taxon>Clostridiaceae</taxon>
        <taxon>Inconstantimicrobium</taxon>
    </lineage>
</organism>